<protein>
    <submittedName>
        <fullName evidence="2">Uncharacterized protein</fullName>
    </submittedName>
</protein>
<evidence type="ECO:0000313" key="3">
    <source>
        <dbReference type="Proteomes" id="UP001240236"/>
    </source>
</evidence>
<name>A0AAE4AV05_9ACTN</name>
<feature type="transmembrane region" description="Helical" evidence="1">
    <location>
        <begin position="54"/>
        <end position="76"/>
    </location>
</feature>
<gene>
    <name evidence="2" type="ORF">J2S42_000151</name>
</gene>
<keyword evidence="1" id="KW-0812">Transmembrane</keyword>
<keyword evidence="1" id="KW-1133">Transmembrane helix</keyword>
<accession>A0AAE4AV05</accession>
<sequence length="194" mass="21996">MALWLIVAVIEFRRPAYHTDEWLFAWPIRVIEVIAWLVAVVVTVVLLVRRRRRIAGGVAVLVLAPAVLHFTSWALWHPESYYATHRYAFAAAAEGVRTGEIGWVDGPGERLPFHLRDLAIDGEVTMLGRQVLLLRQARRPYPGVPEGFLFHEGRPAAGTRFLIDGHYYDFPATRALGDGWWYLRPYALGPRAVA</sequence>
<keyword evidence="3" id="KW-1185">Reference proteome</keyword>
<evidence type="ECO:0000313" key="2">
    <source>
        <dbReference type="EMBL" id="MDQ0363482.1"/>
    </source>
</evidence>
<dbReference type="RefSeq" id="WP_307234148.1">
    <property type="nucleotide sequence ID" value="NZ_JAUSUZ010000001.1"/>
</dbReference>
<feature type="transmembrane region" description="Helical" evidence="1">
    <location>
        <begin position="23"/>
        <end position="47"/>
    </location>
</feature>
<proteinExistence type="predicted"/>
<keyword evidence="1" id="KW-0472">Membrane</keyword>
<evidence type="ECO:0000256" key="1">
    <source>
        <dbReference type="SAM" id="Phobius"/>
    </source>
</evidence>
<dbReference type="EMBL" id="JAUSUZ010000001">
    <property type="protein sequence ID" value="MDQ0363482.1"/>
    <property type="molecule type" value="Genomic_DNA"/>
</dbReference>
<dbReference type="AlphaFoldDB" id="A0AAE4AV05"/>
<comment type="caution">
    <text evidence="2">The sequence shown here is derived from an EMBL/GenBank/DDBJ whole genome shotgun (WGS) entry which is preliminary data.</text>
</comment>
<dbReference type="Proteomes" id="UP001240236">
    <property type="component" value="Unassembled WGS sequence"/>
</dbReference>
<reference evidence="2 3" key="1">
    <citation type="submission" date="2023-07" db="EMBL/GenBank/DDBJ databases">
        <title>Sequencing the genomes of 1000 actinobacteria strains.</title>
        <authorList>
            <person name="Klenk H.-P."/>
        </authorList>
    </citation>
    <scope>NUCLEOTIDE SEQUENCE [LARGE SCALE GENOMIC DNA]</scope>
    <source>
        <strain evidence="2 3">DSM 44709</strain>
    </source>
</reference>
<organism evidence="2 3">
    <name type="scientific">Catenuloplanes indicus</name>
    <dbReference type="NCBI Taxonomy" id="137267"/>
    <lineage>
        <taxon>Bacteria</taxon>
        <taxon>Bacillati</taxon>
        <taxon>Actinomycetota</taxon>
        <taxon>Actinomycetes</taxon>
        <taxon>Micromonosporales</taxon>
        <taxon>Micromonosporaceae</taxon>
        <taxon>Catenuloplanes</taxon>
    </lineage>
</organism>